<proteinExistence type="inferred from homology"/>
<dbReference type="Gene3D" id="3.40.50.2000">
    <property type="entry name" value="Glycogen Phosphorylase B"/>
    <property type="match status" value="2"/>
</dbReference>
<comment type="caution">
    <text evidence="3">The sequence shown here is derived from an EMBL/GenBank/DDBJ whole genome shotgun (WGS) entry which is preliminary data.</text>
</comment>
<keyword evidence="4" id="KW-1185">Reference proteome</keyword>
<evidence type="ECO:0000313" key="4">
    <source>
        <dbReference type="Proteomes" id="UP000095488"/>
    </source>
</evidence>
<comment type="similarity">
    <text evidence="1">Belongs to the UDP-glycosyltransferase family.</text>
</comment>
<dbReference type="EC" id="2.4.1.-" evidence="3"/>
<gene>
    <name evidence="3" type="primary">oleD_5</name>
    <name evidence="3" type="ORF">ERS852473_00531</name>
</gene>
<keyword evidence="2 3" id="KW-0808">Transferase</keyword>
<dbReference type="EMBL" id="CYZR01000002">
    <property type="protein sequence ID" value="CUN57834.1"/>
    <property type="molecule type" value="Genomic_DNA"/>
</dbReference>
<protein>
    <submittedName>
        <fullName evidence="3">Oleandomycin glycosyltransferase</fullName>
        <ecNumber evidence="3">2.4.1.-</ecNumber>
    </submittedName>
</protein>
<dbReference type="Proteomes" id="UP000095488">
    <property type="component" value="Unassembled WGS sequence"/>
</dbReference>
<dbReference type="PANTHER" id="PTHR48050">
    <property type="entry name" value="STEROL 3-BETA-GLUCOSYLTRANSFERASE"/>
    <property type="match status" value="1"/>
</dbReference>
<name>A0ABM9UPD0_SARVE</name>
<dbReference type="PANTHER" id="PTHR48050:SF13">
    <property type="entry name" value="STEROL 3-BETA-GLUCOSYLTRANSFERASE UGT80A2"/>
    <property type="match status" value="1"/>
</dbReference>
<dbReference type="InterPro" id="IPR006326">
    <property type="entry name" value="UDPGT_MGT-like"/>
</dbReference>
<dbReference type="SUPFAM" id="SSF53756">
    <property type="entry name" value="UDP-Glycosyltransferase/glycogen phosphorylase"/>
    <property type="match status" value="1"/>
</dbReference>
<evidence type="ECO:0000313" key="3">
    <source>
        <dbReference type="EMBL" id="CUN57834.1"/>
    </source>
</evidence>
<accession>A0ABM9UPD0</accession>
<dbReference type="Pfam" id="PF00201">
    <property type="entry name" value="UDPGT"/>
    <property type="match status" value="1"/>
</dbReference>
<dbReference type="InterPro" id="IPR002213">
    <property type="entry name" value="UDP_glucos_trans"/>
</dbReference>
<dbReference type="NCBIfam" id="TIGR01426">
    <property type="entry name" value="MGT"/>
    <property type="match status" value="1"/>
</dbReference>
<evidence type="ECO:0000256" key="1">
    <source>
        <dbReference type="ARBA" id="ARBA00009995"/>
    </source>
</evidence>
<evidence type="ECO:0000256" key="2">
    <source>
        <dbReference type="ARBA" id="ARBA00022679"/>
    </source>
</evidence>
<keyword evidence="3" id="KW-0328">Glycosyltransferase</keyword>
<dbReference type="GO" id="GO:0016757">
    <property type="term" value="F:glycosyltransferase activity"/>
    <property type="evidence" value="ECO:0007669"/>
    <property type="project" value="UniProtKB-KW"/>
</dbReference>
<reference evidence="3 4" key="1">
    <citation type="submission" date="2015-09" db="EMBL/GenBank/DDBJ databases">
        <authorList>
            <consortium name="Pathogen Informatics"/>
        </authorList>
    </citation>
    <scope>NUCLEOTIDE SEQUENCE [LARGE SCALE GENOMIC DNA]</scope>
    <source>
        <strain evidence="3 4">2789STDY5834858</strain>
    </source>
</reference>
<dbReference type="RefSeq" id="WP_055257423.1">
    <property type="nucleotide sequence ID" value="NZ_CABIXL010000002.1"/>
</dbReference>
<sequence>MARGLFLIIPGHGHVNPTIGLVEELIKKGDEIVYITADIFRDKLEKVGAKFIGYSGDTVLSFNSTEGNDNPVSMAKKFIKINKLTIDTAMQQTGEFDYLVVDNFVYVDTRIIEKFNVKKVIGSITTFALNNQLIADLFNNFHSDVSIIDAFKELKDDLIEMRIDPTSNPIFHVINKDRADLKVVFTSKYYQPYADEFDETFKFVGPSVANRHELEDFKIEDMDNKKVIYASLGTVANANLDFYKNCFEALGSRDDIMVVMSIGNRINIEDLGTIPKNFKVFNYVPQLKLLKKVNLFITHGGMNSSSEGLYNGVPLIVVPQFGDQPLVARRVAELGAGIPLIGSATPKDIENAVNQILSNKSFKENAEKIGESLKSCGGYKKAADLIHEML</sequence>
<dbReference type="InterPro" id="IPR050426">
    <property type="entry name" value="Glycosyltransferase_28"/>
</dbReference>
<organism evidence="3 4">
    <name type="scientific">Sarcina ventriculi</name>
    <name type="common">Clostridium ventriculi</name>
    <dbReference type="NCBI Taxonomy" id="1267"/>
    <lineage>
        <taxon>Bacteria</taxon>
        <taxon>Bacillati</taxon>
        <taxon>Bacillota</taxon>
        <taxon>Clostridia</taxon>
        <taxon>Eubacteriales</taxon>
        <taxon>Clostridiaceae</taxon>
        <taxon>Sarcina</taxon>
    </lineage>
</organism>
<dbReference type="CDD" id="cd03784">
    <property type="entry name" value="GT1_Gtf-like"/>
    <property type="match status" value="1"/>
</dbReference>